<sequence>MPGSIRTRNPAPLPRLGADRSGAVPLMTLVPRSMGSRLATPHGGAIHAIHPPGLQAADTKHHIAEVLLSPVHRATASRRGEAEQEFDAASGTLLISPVRADSRVSWPSVRESVIVALTEDAMRTLATHEFDTAGVELRPPPFGTVDSWALRIGQLLKAELAQREVPNELYVDSLITLFGVHILRHYSNVRKPPLVIRGGLAASIARRLQDYIENNLSRSLPVAELAGIAGLSVRHFIQAFTRSFGEPPHRYVVDQRLDFAEKLLTRGELTIAEVAYQSGFSSQSHLTTTMKKHRQKTPLQVRRER</sequence>
<organism evidence="6 7">
    <name type="scientific">Inquilinus limosus MP06</name>
    <dbReference type="NCBI Taxonomy" id="1398085"/>
    <lineage>
        <taxon>Bacteria</taxon>
        <taxon>Pseudomonadati</taxon>
        <taxon>Pseudomonadota</taxon>
        <taxon>Alphaproteobacteria</taxon>
        <taxon>Rhodospirillales</taxon>
        <taxon>Rhodospirillaceae</taxon>
        <taxon>Inquilinus</taxon>
    </lineage>
</organism>
<dbReference type="GO" id="GO:0003700">
    <property type="term" value="F:DNA-binding transcription factor activity"/>
    <property type="evidence" value="ECO:0007669"/>
    <property type="project" value="InterPro"/>
</dbReference>
<proteinExistence type="predicted"/>
<dbReference type="EMBL" id="JANX01000039">
    <property type="protein sequence ID" value="KGM35252.1"/>
    <property type="molecule type" value="Genomic_DNA"/>
</dbReference>
<name>A0A0A0DE28_9PROT</name>
<dbReference type="Pfam" id="PF12833">
    <property type="entry name" value="HTH_18"/>
    <property type="match status" value="1"/>
</dbReference>
<comment type="caution">
    <text evidence="6">The sequence shown here is derived from an EMBL/GenBank/DDBJ whole genome shotgun (WGS) entry which is preliminary data.</text>
</comment>
<dbReference type="Gene3D" id="1.10.10.60">
    <property type="entry name" value="Homeodomain-like"/>
    <property type="match status" value="1"/>
</dbReference>
<feature type="region of interest" description="Disordered" evidence="4">
    <location>
        <begin position="285"/>
        <end position="305"/>
    </location>
</feature>
<evidence type="ECO:0000313" key="6">
    <source>
        <dbReference type="EMBL" id="KGM35252.1"/>
    </source>
</evidence>
<evidence type="ECO:0000259" key="5">
    <source>
        <dbReference type="PROSITE" id="PS01124"/>
    </source>
</evidence>
<dbReference type="InterPro" id="IPR009057">
    <property type="entry name" value="Homeodomain-like_sf"/>
</dbReference>
<evidence type="ECO:0000256" key="2">
    <source>
        <dbReference type="ARBA" id="ARBA00023125"/>
    </source>
</evidence>
<evidence type="ECO:0000256" key="3">
    <source>
        <dbReference type="ARBA" id="ARBA00023163"/>
    </source>
</evidence>
<protein>
    <recommendedName>
        <fullName evidence="5">HTH araC/xylS-type domain-containing protein</fullName>
    </recommendedName>
</protein>
<keyword evidence="1" id="KW-0805">Transcription regulation</keyword>
<dbReference type="SUPFAM" id="SSF46689">
    <property type="entry name" value="Homeodomain-like"/>
    <property type="match status" value="2"/>
</dbReference>
<dbReference type="GO" id="GO:0043565">
    <property type="term" value="F:sequence-specific DNA binding"/>
    <property type="evidence" value="ECO:0007669"/>
    <property type="project" value="InterPro"/>
</dbReference>
<gene>
    <name evidence="6" type="ORF">P409_05635</name>
</gene>
<accession>A0A0A0DE28</accession>
<reference evidence="6 7" key="1">
    <citation type="submission" date="2014-01" db="EMBL/GenBank/DDBJ databases">
        <title>Genome sequence determination for a cystic fibrosis isolate, Inquilinus limosus.</title>
        <authorList>
            <person name="Pino M."/>
            <person name="Di Conza J."/>
            <person name="Gutkind G."/>
        </authorList>
    </citation>
    <scope>NUCLEOTIDE SEQUENCE [LARGE SCALE GENOMIC DNA]</scope>
    <source>
        <strain evidence="6 7">MP06</strain>
    </source>
</reference>
<dbReference type="SMART" id="SM00342">
    <property type="entry name" value="HTH_ARAC"/>
    <property type="match status" value="1"/>
</dbReference>
<dbReference type="PANTHER" id="PTHR46796">
    <property type="entry name" value="HTH-TYPE TRANSCRIPTIONAL ACTIVATOR RHAS-RELATED"/>
    <property type="match status" value="1"/>
</dbReference>
<dbReference type="AlphaFoldDB" id="A0A0A0DE28"/>
<evidence type="ECO:0000256" key="4">
    <source>
        <dbReference type="SAM" id="MobiDB-lite"/>
    </source>
</evidence>
<keyword evidence="2" id="KW-0238">DNA-binding</keyword>
<dbReference type="PROSITE" id="PS01124">
    <property type="entry name" value="HTH_ARAC_FAMILY_2"/>
    <property type="match status" value="1"/>
</dbReference>
<dbReference type="InterPro" id="IPR050204">
    <property type="entry name" value="AraC_XylS_family_regulators"/>
</dbReference>
<keyword evidence="3" id="KW-0804">Transcription</keyword>
<dbReference type="Proteomes" id="UP000029995">
    <property type="component" value="Unassembled WGS sequence"/>
</dbReference>
<dbReference type="PANTHER" id="PTHR46796:SF6">
    <property type="entry name" value="ARAC SUBFAMILY"/>
    <property type="match status" value="1"/>
</dbReference>
<feature type="domain" description="HTH araC/xylS-type" evidence="5">
    <location>
        <begin position="206"/>
        <end position="304"/>
    </location>
</feature>
<evidence type="ECO:0000313" key="7">
    <source>
        <dbReference type="Proteomes" id="UP000029995"/>
    </source>
</evidence>
<evidence type="ECO:0000256" key="1">
    <source>
        <dbReference type="ARBA" id="ARBA00023015"/>
    </source>
</evidence>
<dbReference type="InterPro" id="IPR018060">
    <property type="entry name" value="HTH_AraC"/>
</dbReference>